<proteinExistence type="inferred from homology"/>
<dbReference type="PANTHER" id="PTHR43819">
    <property type="entry name" value="ARCHAEAL-TYPE GLUTAMATE SYNTHASE [NADPH]"/>
    <property type="match status" value="1"/>
</dbReference>
<gene>
    <name evidence="4" type="ORF">METZ01_LOCUS82451</name>
</gene>
<evidence type="ECO:0000313" key="4">
    <source>
        <dbReference type="EMBL" id="SVA29597.1"/>
    </source>
</evidence>
<dbReference type="AlphaFoldDB" id="A0A381UQI2"/>
<keyword evidence="2" id="KW-0812">Transmembrane</keyword>
<keyword evidence="2" id="KW-0472">Membrane</keyword>
<organism evidence="4">
    <name type="scientific">marine metagenome</name>
    <dbReference type="NCBI Taxonomy" id="408172"/>
    <lineage>
        <taxon>unclassified sequences</taxon>
        <taxon>metagenomes</taxon>
        <taxon>ecological metagenomes</taxon>
    </lineage>
</organism>
<keyword evidence="2" id="KW-1133">Transmembrane helix</keyword>
<sequence length="503" mass="55773">MELYNYIFISVSGLLLIIFLHDVFQRKHTILRIFPVVGHLRYLLEKIGPELRQYWVANDKEEMPFTRSERSWVYATSKKQNNNFGFGSSELMYETGYPVLKHSAFPTKDKYDASGQLLTTSMPCAKLIGSAHNRKHPYRPQSIVNISAMSFGSLGKNAIAALNLGAKSADCYQNTGEGGISPYHKNGGDLVWQIGTGYFGARNKDGKFSKEIFKQTIENNPHVKMIEIKLSQGAKPGKGGILPKDKITEEISQIRGIPRDRDCISPNSHSEFTNVSELVEFIESLADISGLPIGIKSAVGESSFWEELASHMKETNQGPDFITIDGGEGGTGAAPLTFTDHVSLPFKIGFKRIYTIFKHHDLINDITWIGSAKLGFPDRAVVAFAMGCDLINIARESMLSIGCIQAQKCHTGHCPSGVATHNAWLIRGVDVKTKSKRAAQYLQGLRKEILQLTYACGYHHPCQFTGKDIEISTGVNMFDPLEKIIGYEKVTIPTAELSAILKY</sequence>
<dbReference type="SUPFAM" id="SSF51395">
    <property type="entry name" value="FMN-linked oxidoreductases"/>
    <property type="match status" value="1"/>
</dbReference>
<accession>A0A381UQI2</accession>
<comment type="similarity">
    <text evidence="1">Belongs to the glutamate synthase family.</text>
</comment>
<dbReference type="InterPro" id="IPR002932">
    <property type="entry name" value="Glu_synthdom"/>
</dbReference>
<reference evidence="4" key="1">
    <citation type="submission" date="2018-05" db="EMBL/GenBank/DDBJ databases">
        <authorList>
            <person name="Lanie J.A."/>
            <person name="Ng W.-L."/>
            <person name="Kazmierczak K.M."/>
            <person name="Andrzejewski T.M."/>
            <person name="Davidsen T.M."/>
            <person name="Wayne K.J."/>
            <person name="Tettelin H."/>
            <person name="Glass J.I."/>
            <person name="Rusch D."/>
            <person name="Podicherti R."/>
            <person name="Tsui H.-C.T."/>
            <person name="Winkler M.E."/>
        </authorList>
    </citation>
    <scope>NUCLEOTIDE SEQUENCE</scope>
</reference>
<dbReference type="CDD" id="cd02808">
    <property type="entry name" value="GltS_FMN"/>
    <property type="match status" value="1"/>
</dbReference>
<dbReference type="InterPro" id="IPR013785">
    <property type="entry name" value="Aldolase_TIM"/>
</dbReference>
<dbReference type="PANTHER" id="PTHR43819:SF1">
    <property type="entry name" value="ARCHAEAL-TYPE GLUTAMATE SYNTHASE [NADPH]"/>
    <property type="match status" value="1"/>
</dbReference>
<evidence type="ECO:0000256" key="2">
    <source>
        <dbReference type="SAM" id="Phobius"/>
    </source>
</evidence>
<name>A0A381UQI2_9ZZZZ</name>
<dbReference type="PIRSF" id="PIRSF006429">
    <property type="entry name" value="GOGAT_lg_2"/>
    <property type="match status" value="1"/>
</dbReference>
<feature type="transmembrane region" description="Helical" evidence="2">
    <location>
        <begin position="6"/>
        <end position="24"/>
    </location>
</feature>
<feature type="domain" description="Glutamate synthase" evidence="3">
    <location>
        <begin position="136"/>
        <end position="458"/>
    </location>
</feature>
<dbReference type="InterPro" id="IPR024188">
    <property type="entry name" value="GltB"/>
</dbReference>
<evidence type="ECO:0000256" key="1">
    <source>
        <dbReference type="ARBA" id="ARBA00009716"/>
    </source>
</evidence>
<dbReference type="GO" id="GO:0015930">
    <property type="term" value="F:glutamate synthase activity"/>
    <property type="evidence" value="ECO:0007669"/>
    <property type="project" value="InterPro"/>
</dbReference>
<dbReference type="EMBL" id="UINC01006781">
    <property type="protein sequence ID" value="SVA29597.1"/>
    <property type="molecule type" value="Genomic_DNA"/>
</dbReference>
<dbReference type="Pfam" id="PF01645">
    <property type="entry name" value="Glu_synthase"/>
    <property type="match status" value="1"/>
</dbReference>
<dbReference type="GO" id="GO:0006537">
    <property type="term" value="P:glutamate biosynthetic process"/>
    <property type="evidence" value="ECO:0007669"/>
    <property type="project" value="InterPro"/>
</dbReference>
<evidence type="ECO:0000259" key="3">
    <source>
        <dbReference type="Pfam" id="PF01645"/>
    </source>
</evidence>
<dbReference type="Gene3D" id="3.20.20.70">
    <property type="entry name" value="Aldolase class I"/>
    <property type="match status" value="1"/>
</dbReference>
<protein>
    <recommendedName>
        <fullName evidence="3">Glutamate synthase domain-containing protein</fullName>
    </recommendedName>
</protein>